<dbReference type="EMBL" id="AKWR02000057">
    <property type="protein sequence ID" value="EMJ37967.1"/>
    <property type="molecule type" value="Genomic_DNA"/>
</dbReference>
<evidence type="ECO:0000313" key="1">
    <source>
        <dbReference type="EMBL" id="EMJ37967.1"/>
    </source>
</evidence>
<dbReference type="AlphaFoldDB" id="A0A0F6IIU2"/>
<reference evidence="1 2" key="1">
    <citation type="submission" date="2013-01" db="EMBL/GenBank/DDBJ databases">
        <authorList>
            <person name="Harkins D.M."/>
            <person name="Durkin A.S."/>
            <person name="Brinkac L.M."/>
            <person name="Haft D.H."/>
            <person name="Selengut J.D."/>
            <person name="Sanka R."/>
            <person name="DePew J."/>
            <person name="Purushe J."/>
            <person name="Peacock S.J."/>
            <person name="Thaipadungpanit J."/>
            <person name="Wuthiekanun V.W."/>
            <person name="Day N.P."/>
            <person name="Vinetz J.M."/>
            <person name="Sutton G.G."/>
            <person name="Nierman W.C."/>
            <person name="Fouts D.E."/>
        </authorList>
    </citation>
    <scope>NUCLEOTIDE SEQUENCE [LARGE SCALE GENOMIC DNA]</scope>
    <source>
        <strain evidence="1 2">FPW1039</strain>
    </source>
</reference>
<comment type="caution">
    <text evidence="1">The sequence shown here is derived from an EMBL/GenBank/DDBJ whole genome shotgun (WGS) entry which is preliminary data.</text>
</comment>
<organism evidence="1 2">
    <name type="scientific">Leptospira interrogans str. FPW1039</name>
    <dbReference type="NCBI Taxonomy" id="1193040"/>
    <lineage>
        <taxon>Bacteria</taxon>
        <taxon>Pseudomonadati</taxon>
        <taxon>Spirochaetota</taxon>
        <taxon>Spirochaetia</taxon>
        <taxon>Leptospirales</taxon>
        <taxon>Leptospiraceae</taxon>
        <taxon>Leptospira</taxon>
    </lineage>
</organism>
<dbReference type="Proteomes" id="UP000012164">
    <property type="component" value="Unassembled WGS sequence"/>
</dbReference>
<gene>
    <name evidence="1" type="ORF">LEP1GSC079_1796</name>
</gene>
<accession>A0A0F6IIU2</accession>
<evidence type="ECO:0000313" key="2">
    <source>
        <dbReference type="Proteomes" id="UP000012164"/>
    </source>
</evidence>
<name>A0A0F6IIU2_LEPIR</name>
<sequence length="91" mass="10595">METKIQRLPKVKNYEHHSITAQRMKITGKQILEYSGRFGQISNLIKNYIYAVELPISDVSKREIGIEARRQILENIDTAIEDLRKIKQGIL</sequence>
<proteinExistence type="predicted"/>
<protein>
    <submittedName>
        <fullName evidence="1">Uncharacterized protein</fullName>
    </submittedName>
</protein>